<evidence type="ECO:0000313" key="2">
    <source>
        <dbReference type="EMBL" id="EGU45990.1"/>
    </source>
</evidence>
<dbReference type="PATRIC" id="fig|675816.5.peg.3843"/>
<name>C9QH57_VIBOR</name>
<organism evidence="2 3">
    <name type="scientific">Vibrio orientalis CIP 102891 = ATCC 33934</name>
    <dbReference type="NCBI Taxonomy" id="675816"/>
    <lineage>
        <taxon>Bacteria</taxon>
        <taxon>Pseudomonadati</taxon>
        <taxon>Pseudomonadota</taxon>
        <taxon>Gammaproteobacteria</taxon>
        <taxon>Vibrionales</taxon>
        <taxon>Vibrionaceae</taxon>
        <taxon>Vibrio</taxon>
        <taxon>Vibrio oreintalis group</taxon>
    </lineage>
</organism>
<proteinExistence type="predicted"/>
<dbReference type="EMBL" id="ACZV01000004">
    <property type="protein sequence ID" value="EEX93605.1"/>
    <property type="molecule type" value="Genomic_DNA"/>
</dbReference>
<sequence length="39" mass="4546">MDTSNERKMEVQILEEVNDLRAEVGELKELLKQQAESKN</sequence>
<dbReference type="Proteomes" id="UP000003515">
    <property type="component" value="Unassembled WGS sequence"/>
</dbReference>
<dbReference type="AlphaFoldDB" id="C9QH57"/>
<reference evidence="2 3" key="3">
    <citation type="journal article" date="2012" name="Int. J. Syst. Evol. Microbiol.">
        <title>Vibrio caribbeanicus sp. nov., isolated from the marine sponge Scleritoderma cyanea.</title>
        <authorList>
            <person name="Hoffmann M."/>
            <person name="Monday S.R."/>
            <person name="Allard M.W."/>
            <person name="Strain E.A."/>
            <person name="Whittaker P."/>
            <person name="Naum M."/>
            <person name="McCarthy P.J."/>
            <person name="Lopez J.V."/>
            <person name="Fischer M."/>
            <person name="Brown E.W."/>
        </authorList>
    </citation>
    <scope>NUCLEOTIDE SEQUENCE [LARGE SCALE GENOMIC DNA]</scope>
    <source>
        <strain evidence="2">CIP 102891</strain>
        <strain evidence="3">CIP 102891 / ATCC 33934</strain>
    </source>
</reference>
<dbReference type="EMBL" id="AFWH01000073">
    <property type="protein sequence ID" value="EGU45990.1"/>
    <property type="molecule type" value="Genomic_DNA"/>
</dbReference>
<keyword evidence="4" id="KW-1185">Reference proteome</keyword>
<reference evidence="2" key="2">
    <citation type="submission" date="2011-08" db="EMBL/GenBank/DDBJ databases">
        <authorList>
            <person name="Hoffman M."/>
            <person name="Strain E.A."/>
            <person name="Brown E."/>
            <person name="Allard M.W."/>
        </authorList>
    </citation>
    <scope>NUCLEOTIDE SEQUENCE</scope>
    <source>
        <strain evidence="2">CIP 102891</strain>
    </source>
</reference>
<dbReference type="Proteomes" id="UP000002817">
    <property type="component" value="Unassembled WGS sequence"/>
</dbReference>
<comment type="caution">
    <text evidence="2">The sequence shown here is derived from an EMBL/GenBank/DDBJ whole genome shotgun (WGS) entry which is preliminary data.</text>
</comment>
<reference evidence="1 4" key="1">
    <citation type="submission" date="2009-10" db="EMBL/GenBank/DDBJ databases">
        <authorList>
            <consortium name="Los Alamos National Laboratory (LANL)"/>
            <consortium name="National Microbial Pathogen Data Resource (NMPDR)"/>
            <person name="Munk A.C."/>
            <person name="Chertkov O."/>
            <person name="Tapia R."/>
            <person name="Green L."/>
            <person name="Rogers Y."/>
            <person name="Detter J.C."/>
            <person name="Bruce D."/>
            <person name="Brettin T.S."/>
            <person name="Colwell R.R."/>
            <person name="Huq A."/>
            <person name="Grim C.J."/>
            <person name="Hasan N.A."/>
            <person name="Bartels D."/>
            <person name="Vonstein V."/>
        </authorList>
    </citation>
    <scope>NUCLEOTIDE SEQUENCE [LARGE SCALE GENOMIC DNA]</scope>
    <source>
        <strain evidence="1 4">CIP 102891</strain>
    </source>
</reference>
<evidence type="ECO:0000313" key="4">
    <source>
        <dbReference type="Proteomes" id="UP000003515"/>
    </source>
</evidence>
<evidence type="ECO:0000313" key="1">
    <source>
        <dbReference type="EMBL" id="EEX93605.1"/>
    </source>
</evidence>
<evidence type="ECO:0000313" key="3">
    <source>
        <dbReference type="Proteomes" id="UP000002817"/>
    </source>
</evidence>
<protein>
    <submittedName>
        <fullName evidence="2">Uncharacterized protein</fullName>
    </submittedName>
</protein>
<accession>C9QH57</accession>
<gene>
    <name evidence="1" type="ORF">VIA_000762</name>
    <name evidence="2" type="ORF">VIOR3934_13117</name>
</gene>